<dbReference type="GO" id="GO:0016747">
    <property type="term" value="F:acyltransferase activity, transferring groups other than amino-acyl groups"/>
    <property type="evidence" value="ECO:0007669"/>
    <property type="project" value="InterPro"/>
</dbReference>
<keyword evidence="3" id="KW-1185">Reference proteome</keyword>
<dbReference type="CDD" id="cd04301">
    <property type="entry name" value="NAT_SF"/>
    <property type="match status" value="1"/>
</dbReference>
<dbReference type="Gene3D" id="3.40.630.30">
    <property type="match status" value="1"/>
</dbReference>
<gene>
    <name evidence="2" type="ORF">TBH_C2543</name>
</gene>
<evidence type="ECO:0000313" key="2">
    <source>
        <dbReference type="EMBL" id="BAO45449.1"/>
    </source>
</evidence>
<feature type="domain" description="N-acetyltransferase" evidence="1">
    <location>
        <begin position="1"/>
        <end position="154"/>
    </location>
</feature>
<dbReference type="EMBL" id="AP012273">
    <property type="protein sequence ID" value="BAO45449.1"/>
    <property type="molecule type" value="Genomic_DNA"/>
</dbReference>
<reference evidence="2 3" key="1">
    <citation type="journal article" date="2014" name="PLoS ONE">
        <title>Physiological and genomic features of a novel sulfur-oxidizing gammaproteobacterium belonging to a previously uncultivated symbiotic lineage isolated from a hydrothermal vent.</title>
        <authorList>
            <person name="Nunoura T."/>
            <person name="Takaki Y."/>
            <person name="Kazama H."/>
            <person name="Kakuta J."/>
            <person name="Shimamura S."/>
            <person name="Makita H."/>
            <person name="Hirai M."/>
            <person name="Miyazaki M."/>
            <person name="Takai K."/>
        </authorList>
    </citation>
    <scope>NUCLEOTIDE SEQUENCE [LARGE SCALE GENOMIC DNA]</scope>
    <source>
        <strain evidence="2 3">Hiromi1</strain>
    </source>
</reference>
<dbReference type="OrthoDB" id="5936345at2"/>
<accession>A0A7U6GL05</accession>
<dbReference type="Pfam" id="PF13527">
    <property type="entry name" value="Acetyltransf_9"/>
    <property type="match status" value="1"/>
</dbReference>
<proteinExistence type="predicted"/>
<organism evidence="2 3">
    <name type="scientific">Thiolapillus brandeum</name>
    <dbReference type="NCBI Taxonomy" id="1076588"/>
    <lineage>
        <taxon>Bacteria</taxon>
        <taxon>Pseudomonadati</taxon>
        <taxon>Pseudomonadota</taxon>
        <taxon>Gammaproteobacteria</taxon>
        <taxon>Chromatiales</taxon>
        <taxon>Sedimenticolaceae</taxon>
        <taxon>Thiolapillus</taxon>
    </lineage>
</organism>
<dbReference type="SUPFAM" id="SSF55729">
    <property type="entry name" value="Acyl-CoA N-acyltransferases (Nat)"/>
    <property type="match status" value="1"/>
</dbReference>
<dbReference type="RefSeq" id="WP_041069101.1">
    <property type="nucleotide sequence ID" value="NZ_AP012273.1"/>
</dbReference>
<dbReference type="PROSITE" id="PS51186">
    <property type="entry name" value="GNAT"/>
    <property type="match status" value="1"/>
</dbReference>
<protein>
    <recommendedName>
        <fullName evidence="1">N-acetyltransferase domain-containing protein</fullName>
    </recommendedName>
</protein>
<dbReference type="AlphaFoldDB" id="A0A7U6GL05"/>
<evidence type="ECO:0000313" key="3">
    <source>
        <dbReference type="Proteomes" id="UP000031631"/>
    </source>
</evidence>
<dbReference type="InterPro" id="IPR000182">
    <property type="entry name" value="GNAT_dom"/>
</dbReference>
<name>A0A7U6GL05_9GAMM</name>
<evidence type="ECO:0000259" key="1">
    <source>
        <dbReference type="PROSITE" id="PS51186"/>
    </source>
</evidence>
<dbReference type="Proteomes" id="UP000031631">
    <property type="component" value="Chromosome"/>
</dbReference>
<dbReference type="KEGG" id="tbn:TBH_C2543"/>
<dbReference type="InterPro" id="IPR016181">
    <property type="entry name" value="Acyl_CoA_acyltransferase"/>
</dbReference>
<sequence>MNFKIVLADKNNAEHRRAIQKLWDNNLHYIGAGRYEWLYFNNPAGETITCLAVTEDGEIVGMASAMRRDFYLHGKCYTACVAIDFAIDSEYRVFGPALQLQRTLAEQAWEQDVDFLMGFPNLASQGILKRVGYTSIGESIRFTQVIRTYSKLIPRLNDRRLPVWLAGPLSAVLDVVLSVEHLVRRSRGSTTVGTSLGQMRDQWQQLWRSNRDSRIFQGKHDADYIEWRYVNCPYQDYQLFCLHDGEQNLVAFLVFSIREKVVLIDDFRYLDEAWLSTLFRRFWKAMRPGGNVAVNMGLLVSREMKEKLVCCGFTTRPSKRWGGVLSNPDRVIEWEQVLGSGEWYITDGEIDL</sequence>